<name>A0A0G0RU19_9BACT</name>
<feature type="transmembrane region" description="Helical" evidence="1">
    <location>
        <begin position="163"/>
        <end position="184"/>
    </location>
</feature>
<feature type="transmembrane region" description="Helical" evidence="1">
    <location>
        <begin position="281"/>
        <end position="298"/>
    </location>
</feature>
<accession>A0A0G0RU19</accession>
<sequence>MFKENLVWNRLLTFSLILFFLRLSDSIIAFWAPNQIQNSLQNPVIMGAIISFQSIVGFSADLIFPRIFKTVRTRRLIFWAILVSALTSFFLSASTFKPLLAIFIATMTLWGIYYELVNFANFQFMGTVVPSQMRAAAWGFTGIFVNLAYFLGPFIAAELLSNGILITQGTIIIFLVVALVLLTLNKNRHDVPTAVDFSHANPWAELRHWLTLSRTVWPALAIGLVLGFIDATFYTVGAVWTEKLTLVNPWGIWFLPLYLLPSICLGIPLSRWNISNGKKKLAEKFLGLSGIFFIAIAFSSSVSWQLAIICLASSALAVCYPLLQGVYTDILTRMGSEKKDMIGLTGSVMNLSYIIWPVFAGLISSKVGERLTFSWLGVIVLTFSIILLFVTPRKLKLPQTEIKTWE</sequence>
<organism evidence="2 3">
    <name type="scientific">Candidatus Woesebacteria bacterium GW2011_GWF1_40_24</name>
    <dbReference type="NCBI Taxonomy" id="1618601"/>
    <lineage>
        <taxon>Bacteria</taxon>
        <taxon>Candidatus Woeseibacteriota</taxon>
    </lineage>
</organism>
<feature type="transmembrane region" description="Helical" evidence="1">
    <location>
        <begin position="304"/>
        <end position="323"/>
    </location>
</feature>
<feature type="transmembrane region" description="Helical" evidence="1">
    <location>
        <begin position="344"/>
        <end position="365"/>
    </location>
</feature>
<protein>
    <recommendedName>
        <fullName evidence="4">Major facilitator superfamily (MFS) profile domain-containing protein</fullName>
    </recommendedName>
</protein>
<gene>
    <name evidence="2" type="ORF">UT93_C0004G0027</name>
</gene>
<dbReference type="Gene3D" id="1.20.1250.20">
    <property type="entry name" value="MFS general substrate transporter like domains"/>
    <property type="match status" value="2"/>
</dbReference>
<feature type="transmembrane region" description="Helical" evidence="1">
    <location>
        <begin position="252"/>
        <end position="269"/>
    </location>
</feature>
<dbReference type="EMBL" id="LBYR01000004">
    <property type="protein sequence ID" value="KKR56149.1"/>
    <property type="molecule type" value="Genomic_DNA"/>
</dbReference>
<feature type="transmembrane region" description="Helical" evidence="1">
    <location>
        <begin position="99"/>
        <end position="116"/>
    </location>
</feature>
<feature type="transmembrane region" description="Helical" evidence="1">
    <location>
        <begin position="137"/>
        <end position="157"/>
    </location>
</feature>
<evidence type="ECO:0008006" key="4">
    <source>
        <dbReference type="Google" id="ProtNLM"/>
    </source>
</evidence>
<dbReference type="SUPFAM" id="SSF103473">
    <property type="entry name" value="MFS general substrate transporter"/>
    <property type="match status" value="1"/>
</dbReference>
<keyword evidence="1" id="KW-0472">Membrane</keyword>
<dbReference type="Proteomes" id="UP000034627">
    <property type="component" value="Unassembled WGS sequence"/>
</dbReference>
<evidence type="ECO:0000256" key="1">
    <source>
        <dbReference type="SAM" id="Phobius"/>
    </source>
</evidence>
<reference evidence="2 3" key="1">
    <citation type="journal article" date="2015" name="Nature">
        <title>rRNA introns, odd ribosomes, and small enigmatic genomes across a large radiation of phyla.</title>
        <authorList>
            <person name="Brown C.T."/>
            <person name="Hug L.A."/>
            <person name="Thomas B.C."/>
            <person name="Sharon I."/>
            <person name="Castelle C.J."/>
            <person name="Singh A."/>
            <person name="Wilkins M.J."/>
            <person name="Williams K.H."/>
            <person name="Banfield J.F."/>
        </authorList>
    </citation>
    <scope>NUCLEOTIDE SEQUENCE [LARGE SCALE GENOMIC DNA]</scope>
</reference>
<evidence type="ECO:0000313" key="2">
    <source>
        <dbReference type="EMBL" id="KKR56149.1"/>
    </source>
</evidence>
<feature type="transmembrane region" description="Helical" evidence="1">
    <location>
        <begin position="371"/>
        <end position="390"/>
    </location>
</feature>
<feature type="transmembrane region" description="Helical" evidence="1">
    <location>
        <begin position="45"/>
        <end position="64"/>
    </location>
</feature>
<feature type="transmembrane region" description="Helical" evidence="1">
    <location>
        <begin position="216"/>
        <end position="240"/>
    </location>
</feature>
<dbReference type="AlphaFoldDB" id="A0A0G0RU19"/>
<keyword evidence="1" id="KW-0812">Transmembrane</keyword>
<feature type="transmembrane region" description="Helical" evidence="1">
    <location>
        <begin position="76"/>
        <end position="93"/>
    </location>
</feature>
<evidence type="ECO:0000313" key="3">
    <source>
        <dbReference type="Proteomes" id="UP000034627"/>
    </source>
</evidence>
<dbReference type="Pfam" id="PF07690">
    <property type="entry name" value="MFS_1"/>
    <property type="match status" value="2"/>
</dbReference>
<comment type="caution">
    <text evidence="2">The sequence shown here is derived from an EMBL/GenBank/DDBJ whole genome shotgun (WGS) entry which is preliminary data.</text>
</comment>
<dbReference type="InterPro" id="IPR036259">
    <property type="entry name" value="MFS_trans_sf"/>
</dbReference>
<dbReference type="InterPro" id="IPR011701">
    <property type="entry name" value="MFS"/>
</dbReference>
<proteinExistence type="predicted"/>
<keyword evidence="1" id="KW-1133">Transmembrane helix</keyword>
<dbReference type="GO" id="GO:0022857">
    <property type="term" value="F:transmembrane transporter activity"/>
    <property type="evidence" value="ECO:0007669"/>
    <property type="project" value="InterPro"/>
</dbReference>